<dbReference type="AlphaFoldDB" id="A0A8J9W0D0"/>
<sequence length="115" mass="12471">MWLKICKKLLFILELNEQCPLNTPDTTSKSQFRVTAVGTKSGNGSISVRAHRRRIQPRGASLITVTMKYLVVVLFVAACATAASAAATSCALSEEFFARHNISAHDSDNEPGADF</sequence>
<evidence type="ECO:0000256" key="2">
    <source>
        <dbReference type="SAM" id="SignalP"/>
    </source>
</evidence>
<evidence type="ECO:0000313" key="3">
    <source>
        <dbReference type="EMBL" id="CAH0722862.1"/>
    </source>
</evidence>
<dbReference type="EMBL" id="OV170223">
    <property type="protein sequence ID" value="CAH0722862.1"/>
    <property type="molecule type" value="Genomic_DNA"/>
</dbReference>
<keyword evidence="4" id="KW-1185">Reference proteome</keyword>
<feature type="non-terminal residue" evidence="3">
    <location>
        <position position="115"/>
    </location>
</feature>
<evidence type="ECO:0000256" key="1">
    <source>
        <dbReference type="SAM" id="Phobius"/>
    </source>
</evidence>
<gene>
    <name evidence="3" type="ORF">BINO364_LOCUS8750</name>
</gene>
<reference evidence="3" key="1">
    <citation type="submission" date="2021-12" db="EMBL/GenBank/DDBJ databases">
        <authorList>
            <person name="Martin H S."/>
        </authorList>
    </citation>
    <scope>NUCLEOTIDE SEQUENCE</scope>
</reference>
<dbReference type="Proteomes" id="UP000838878">
    <property type="component" value="Chromosome 3"/>
</dbReference>
<keyword evidence="1" id="KW-0812">Transmembrane</keyword>
<keyword evidence="1" id="KW-1133">Transmembrane helix</keyword>
<organism evidence="3 4">
    <name type="scientific">Brenthis ino</name>
    <name type="common">lesser marbled fritillary</name>
    <dbReference type="NCBI Taxonomy" id="405034"/>
    <lineage>
        <taxon>Eukaryota</taxon>
        <taxon>Metazoa</taxon>
        <taxon>Ecdysozoa</taxon>
        <taxon>Arthropoda</taxon>
        <taxon>Hexapoda</taxon>
        <taxon>Insecta</taxon>
        <taxon>Pterygota</taxon>
        <taxon>Neoptera</taxon>
        <taxon>Endopterygota</taxon>
        <taxon>Lepidoptera</taxon>
        <taxon>Glossata</taxon>
        <taxon>Ditrysia</taxon>
        <taxon>Papilionoidea</taxon>
        <taxon>Nymphalidae</taxon>
        <taxon>Heliconiinae</taxon>
        <taxon>Argynnini</taxon>
        <taxon>Brenthis</taxon>
    </lineage>
</organism>
<keyword evidence="2" id="KW-0732">Signal</keyword>
<evidence type="ECO:0000313" key="4">
    <source>
        <dbReference type="Proteomes" id="UP000838878"/>
    </source>
</evidence>
<feature type="chain" id="PRO_5035469402" evidence="2">
    <location>
        <begin position="19"/>
        <end position="115"/>
    </location>
</feature>
<feature type="signal peptide" evidence="2">
    <location>
        <begin position="1"/>
        <end position="18"/>
    </location>
</feature>
<name>A0A8J9W0D0_9NEOP</name>
<protein>
    <submittedName>
        <fullName evidence="3">Uncharacterized protein</fullName>
    </submittedName>
</protein>
<keyword evidence="1" id="KW-0472">Membrane</keyword>
<accession>A0A8J9W0D0</accession>
<proteinExistence type="predicted"/>
<feature type="transmembrane region" description="Helical" evidence="1">
    <location>
        <begin position="59"/>
        <end position="83"/>
    </location>
</feature>